<evidence type="ECO:0000313" key="3">
    <source>
        <dbReference type="Proteomes" id="UP000185904"/>
    </source>
</evidence>
<dbReference type="GeneID" id="34589764"/>
<keyword evidence="3" id="KW-1185">Reference proteome</keyword>
<dbReference type="RefSeq" id="XP_022499308.1">
    <property type="nucleotide sequence ID" value="XM_022644640.1"/>
</dbReference>
<proteinExistence type="predicted"/>
<dbReference type="AlphaFoldDB" id="A0A178CXW1"/>
<gene>
    <name evidence="2" type="ORF">AYO20_06349</name>
</gene>
<evidence type="ECO:0000256" key="1">
    <source>
        <dbReference type="SAM" id="MobiDB-lite"/>
    </source>
</evidence>
<accession>A0A178CXW1</accession>
<dbReference type="EMBL" id="LVCJ01000040">
    <property type="protein sequence ID" value="OAL34296.1"/>
    <property type="molecule type" value="Genomic_DNA"/>
</dbReference>
<feature type="region of interest" description="Disordered" evidence="1">
    <location>
        <begin position="224"/>
        <end position="283"/>
    </location>
</feature>
<name>A0A178CXW1_9EURO</name>
<reference evidence="2 3" key="1">
    <citation type="submission" date="2016-03" db="EMBL/GenBank/DDBJ databases">
        <title>The draft genome sequence of Fonsecaea nubica causative agent of cutaneous subcutaneous infection in human host.</title>
        <authorList>
            <person name="Costa F."/>
            <person name="Sybren D.H."/>
            <person name="Raittz R.T."/>
            <person name="Weiss V.A."/>
            <person name="Leao A.C."/>
            <person name="Gomes R."/>
            <person name="De Souza E.M."/>
            <person name="Pedrosa F.O."/>
            <person name="Steffens M.B."/>
            <person name="Bombassaro A."/>
            <person name="Tadra-Sfeir M.Z."/>
            <person name="Moreno L.F."/>
            <person name="Najafzadeh M.J."/>
            <person name="Felipe M.S."/>
            <person name="Teixeira M."/>
            <person name="Sun J."/>
            <person name="Xi L."/>
            <person name="Castro M.A."/>
            <person name="Vicente V.A."/>
        </authorList>
    </citation>
    <scope>NUCLEOTIDE SEQUENCE [LARGE SCALE GENOMIC DNA]</scope>
    <source>
        <strain evidence="2 3">CBS 269.64</strain>
    </source>
</reference>
<organism evidence="2 3">
    <name type="scientific">Fonsecaea nubica</name>
    <dbReference type="NCBI Taxonomy" id="856822"/>
    <lineage>
        <taxon>Eukaryota</taxon>
        <taxon>Fungi</taxon>
        <taxon>Dikarya</taxon>
        <taxon>Ascomycota</taxon>
        <taxon>Pezizomycotina</taxon>
        <taxon>Eurotiomycetes</taxon>
        <taxon>Chaetothyriomycetidae</taxon>
        <taxon>Chaetothyriales</taxon>
        <taxon>Herpotrichiellaceae</taxon>
        <taxon>Fonsecaea</taxon>
    </lineage>
</organism>
<protein>
    <submittedName>
        <fullName evidence="2">Uncharacterized protein</fullName>
    </submittedName>
</protein>
<comment type="caution">
    <text evidence="2">The sequence shown here is derived from an EMBL/GenBank/DDBJ whole genome shotgun (WGS) entry which is preliminary data.</text>
</comment>
<dbReference type="OrthoDB" id="5365129at2759"/>
<evidence type="ECO:0000313" key="2">
    <source>
        <dbReference type="EMBL" id="OAL34296.1"/>
    </source>
</evidence>
<sequence>MGAAASAARGAAVVGAEVAEVAAVGAEAAEAVVMTGGAAADGVLGQTASRIASSSGSTEYFSALGSRQGSQSSAFRSVTMSEESLPLAPGPGWADRIYSIPRRPKSIGPSFNKGRPWDGRGFRNHPASEGGAYQNWELGPGGEPPVPAKLPQPEVPGRRIPGSTSTNSEFVRTQIKGKQIADDWYTRAESVYSEEEIASLVSEEEITGSAWSHEAADGSQIERFPEYYSPPRTPSEISATGASKGSAPKSLTDSEEWLRSSESSSGTVVHHTPPNNPNSMEAIDGSAEWLSGSEPESVAEASMDATYGSSGEELIEGEVIYDGHPLGAESPASGESTGTVIHHRPAGAAAASEAEAVGPKKWRRWQDLWTPKDILSFPPATRFNVLRGQKVTAPIFFEPGAATKPDAKTFARFEKAVRHYIKKEGAFTGEEVSMLFGRKPGQLTGAEFVQKIGKPFWPKKAAKLNAMSGPEFSKLTAPELQKLLPAPSRSSVGGGAVGVATYGMILAGYVYTNTMGELHADKMKDKYKDIHKRSEIDPDTPELAREPVSPTTLVVTEGLTWMYTDPLPTLGIYTVNDTTSSVFDGDYITVPMSQGTEYTLTFPPEVQRIHLTNASPRPICVAGINITTSDKYWTSLSGNLGDLFDADHYETGQQVMNGSTSCTWIDQNPEGIGIAGLTFELVDSVHVPVKLNGTLPVFWLSNDTLPEDLASDQELFDFTEHLVKSQLTKSSAKRLCENQYSQGPHFVSLNEKLYCDMEARQLYPTCGDEAGEGVCFDVDKDKLVEPEEGDSEDDEAHVEGEVQVEGVRGSFTKRRVAKARRSKVVKSFKHVHVWE</sequence>
<dbReference type="Proteomes" id="UP000185904">
    <property type="component" value="Unassembled WGS sequence"/>
</dbReference>